<organism evidence="1 2">
    <name type="scientific">Lichenibacterium ramalinae</name>
    <dbReference type="NCBI Taxonomy" id="2316527"/>
    <lineage>
        <taxon>Bacteria</taxon>
        <taxon>Pseudomonadati</taxon>
        <taxon>Pseudomonadota</taxon>
        <taxon>Alphaproteobacteria</taxon>
        <taxon>Hyphomicrobiales</taxon>
        <taxon>Lichenihabitantaceae</taxon>
        <taxon>Lichenibacterium</taxon>
    </lineage>
</organism>
<dbReference type="EMBL" id="QYBC01000031">
    <property type="protein sequence ID" value="RYB01672.1"/>
    <property type="molecule type" value="Genomic_DNA"/>
</dbReference>
<protein>
    <submittedName>
        <fullName evidence="1">Uncharacterized protein</fullName>
    </submittedName>
</protein>
<reference evidence="1 2" key="1">
    <citation type="submission" date="2018-09" db="EMBL/GenBank/DDBJ databases">
        <authorList>
            <person name="Grouzdev D.S."/>
            <person name="Krutkina M.S."/>
        </authorList>
    </citation>
    <scope>NUCLEOTIDE SEQUENCE [LARGE SCALE GENOMIC DNA]</scope>
    <source>
        <strain evidence="1 2">RmlP001</strain>
    </source>
</reference>
<proteinExistence type="predicted"/>
<gene>
    <name evidence="1" type="ORF">D3272_24745</name>
</gene>
<evidence type="ECO:0000313" key="2">
    <source>
        <dbReference type="Proteomes" id="UP000289411"/>
    </source>
</evidence>
<reference evidence="1 2" key="2">
    <citation type="submission" date="2019-02" db="EMBL/GenBank/DDBJ databases">
        <title>'Lichenibacterium ramalinii' gen. nov. sp. nov., 'Lichenibacterium minor' gen. nov. sp. nov.</title>
        <authorList>
            <person name="Pankratov T."/>
        </authorList>
    </citation>
    <scope>NUCLEOTIDE SEQUENCE [LARGE SCALE GENOMIC DNA]</scope>
    <source>
        <strain evidence="1 2">RmlP001</strain>
    </source>
</reference>
<keyword evidence="2" id="KW-1185">Reference proteome</keyword>
<comment type="caution">
    <text evidence="1">The sequence shown here is derived from an EMBL/GenBank/DDBJ whole genome shotgun (WGS) entry which is preliminary data.</text>
</comment>
<sequence length="101" mass="10951">MRPDAQAMNIDMNCASDSYRVHVLTQLTADGTGFSGAWQETTRQAEGTVTGRLSKSGDMTADLQAIGVSIRLSARADGRRQAIRLQVQGTDVQDVVIDLQR</sequence>
<accession>A0A4Q2R5P0</accession>
<evidence type="ECO:0000313" key="1">
    <source>
        <dbReference type="EMBL" id="RYB01672.1"/>
    </source>
</evidence>
<dbReference type="AlphaFoldDB" id="A0A4Q2R5P0"/>
<name>A0A4Q2R5P0_9HYPH</name>
<dbReference type="Proteomes" id="UP000289411">
    <property type="component" value="Unassembled WGS sequence"/>
</dbReference>